<reference evidence="2 3" key="1">
    <citation type="journal article" date="2016" name="Nat. Commun.">
        <title>Thousands of microbial genomes shed light on interconnected biogeochemical processes in an aquifer system.</title>
        <authorList>
            <person name="Anantharaman K."/>
            <person name="Brown C.T."/>
            <person name="Hug L.A."/>
            <person name="Sharon I."/>
            <person name="Castelle C.J."/>
            <person name="Probst A.J."/>
            <person name="Thomas B.C."/>
            <person name="Singh A."/>
            <person name="Wilkins M.J."/>
            <person name="Karaoz U."/>
            <person name="Brodie E.L."/>
            <person name="Williams K.H."/>
            <person name="Hubbard S.S."/>
            <person name="Banfield J.F."/>
        </authorList>
    </citation>
    <scope>NUCLEOTIDE SEQUENCE [LARGE SCALE GENOMIC DNA]</scope>
</reference>
<dbReference type="EMBL" id="MFAU01000064">
    <property type="protein sequence ID" value="OGD83009.1"/>
    <property type="molecule type" value="Genomic_DNA"/>
</dbReference>
<protein>
    <recommendedName>
        <fullName evidence="1">Elp3/MiaA/NifB-like radical SAM core domain-containing protein</fullName>
    </recommendedName>
</protein>
<evidence type="ECO:0000313" key="3">
    <source>
        <dbReference type="Proteomes" id="UP000179252"/>
    </source>
</evidence>
<dbReference type="InterPro" id="IPR058240">
    <property type="entry name" value="rSAM_sf"/>
</dbReference>
<proteinExistence type="predicted"/>
<dbReference type="PIRSF" id="PIRSF004954">
    <property type="entry name" value="Radical_SAM"/>
    <property type="match status" value="1"/>
</dbReference>
<accession>A0A1F5FTT6</accession>
<name>A0A1F5FTT6_9BACT</name>
<dbReference type="InterPro" id="IPR005909">
    <property type="entry name" value="RaSEA"/>
</dbReference>
<dbReference type="GO" id="GO:0003824">
    <property type="term" value="F:catalytic activity"/>
    <property type="evidence" value="ECO:0007669"/>
    <property type="project" value="InterPro"/>
</dbReference>
<evidence type="ECO:0000259" key="1">
    <source>
        <dbReference type="SMART" id="SM00729"/>
    </source>
</evidence>
<gene>
    <name evidence="2" type="ORF">A2165_01530</name>
</gene>
<sequence>MKFSFIDTIYDPLQNRQVKRWVLELPGAGCEWYKRTGGCTMCAFNQSTQKYTFGGKLFPHFVFMLLFHYAYKLVKKNQPELLVIYNGGSFLSGKEIPLQTQLAILEFVTKHPTIKKILVESRAEFVTMEKMLQYAQAIDGKELEIALGLESMNDSVRNKCLAKGLSKETFEQAVRICHHFGFKAFAYVYLKPHCLTEEEAIQDAIETIKYCFQIGVDEVSLSCAFVQKNTLLEKLYNEGKFVPPKLWSIIEVITETAHLGPVRIGHFDDEPPPIAIPHNYRHGNIQAVCPICNEKVMTAIEQYRLTHDASQLKYIHCSCQNS</sequence>
<dbReference type="InterPro" id="IPR006638">
    <property type="entry name" value="Elp3/MiaA/NifB-like_rSAM"/>
</dbReference>
<dbReference type="GO" id="GO:0051536">
    <property type="term" value="F:iron-sulfur cluster binding"/>
    <property type="evidence" value="ECO:0007669"/>
    <property type="project" value="InterPro"/>
</dbReference>
<organism evidence="2 3">
    <name type="scientific">Candidatus Curtissbacteria bacterium RBG_13_40_7</name>
    <dbReference type="NCBI Taxonomy" id="1797706"/>
    <lineage>
        <taxon>Bacteria</taxon>
        <taxon>Candidatus Curtissiibacteriota</taxon>
    </lineage>
</organism>
<dbReference type="SUPFAM" id="SSF102114">
    <property type="entry name" value="Radical SAM enzymes"/>
    <property type="match status" value="1"/>
</dbReference>
<dbReference type="SMART" id="SM00729">
    <property type="entry name" value="Elp3"/>
    <property type="match status" value="1"/>
</dbReference>
<dbReference type="AlphaFoldDB" id="A0A1F5FTT6"/>
<dbReference type="Proteomes" id="UP000179252">
    <property type="component" value="Unassembled WGS sequence"/>
</dbReference>
<feature type="domain" description="Elp3/MiaA/NifB-like radical SAM core" evidence="1">
    <location>
        <begin position="19"/>
        <end position="255"/>
    </location>
</feature>
<comment type="caution">
    <text evidence="2">The sequence shown here is derived from an EMBL/GenBank/DDBJ whole genome shotgun (WGS) entry which is preliminary data.</text>
</comment>
<evidence type="ECO:0000313" key="2">
    <source>
        <dbReference type="EMBL" id="OGD83009.1"/>
    </source>
</evidence>